<sequence length="448" mass="48491">MSDTDRLAAAFVESSRNTMLSWLLVAVLVVVILGGGYLERYESVLFGIVAIAVIAAPAIAFRDPTVMPPWYFVGLICLPVLWEAFAPQPLVTAVVPSLALATLGLLLAVELHRFTPLRLVPWFAVTLTVLFAMAMGGLLNVLRWSADVLVGTTFLLDGRSQDAINAAVMIELGYVTAAGLLAGAVFYYYFTRIAPEPDPRMTVPTEPDMEASAARSETETGDEPVDETVLSDRLGISVRRQTQLVRIMQLALVGLLLYGLWTLQLPVVTNAVLALLITFIPAVLERDYHIAVEPGLALWVTTAVFLHAIGTAGLYDAIGPYDHLTHTLSATVVAAAGYATLRGIHLHGESIHLPRWAMFAFTIVFVLAMGVVWELLEFAVDQGALLLGMEPILAQHGIDDTIVDMVFNTLGAIIVATWGTVYLTEVSETFADLLEERFGGPDDSGRNA</sequence>
<evidence type="ECO:0008006" key="5">
    <source>
        <dbReference type="Google" id="ProtNLM"/>
    </source>
</evidence>
<evidence type="ECO:0000313" key="4">
    <source>
        <dbReference type="Proteomes" id="UP000324104"/>
    </source>
</evidence>
<accession>A0A5D5AKD6</accession>
<feature type="transmembrane region" description="Helical" evidence="2">
    <location>
        <begin position="243"/>
        <end position="261"/>
    </location>
</feature>
<feature type="transmembrane region" description="Helical" evidence="2">
    <location>
        <begin position="44"/>
        <end position="61"/>
    </location>
</feature>
<feature type="transmembrane region" description="Helical" evidence="2">
    <location>
        <begin position="296"/>
        <end position="318"/>
    </location>
</feature>
<gene>
    <name evidence="3" type="ORF">FYC77_14685</name>
</gene>
<reference evidence="3 4" key="1">
    <citation type="submission" date="2019-08" db="EMBL/GenBank/DDBJ databases">
        <title>Archaea genome.</title>
        <authorList>
            <person name="Kajale S."/>
            <person name="Shouche Y."/>
            <person name="Deshpande N."/>
            <person name="Sharma A."/>
        </authorList>
    </citation>
    <scope>NUCLEOTIDE SEQUENCE [LARGE SCALE GENOMIC DNA]</scope>
    <source>
        <strain evidence="3 4">ESP3B_9</strain>
    </source>
</reference>
<feature type="transmembrane region" description="Helical" evidence="2">
    <location>
        <begin position="267"/>
        <end position="284"/>
    </location>
</feature>
<evidence type="ECO:0000256" key="2">
    <source>
        <dbReference type="SAM" id="Phobius"/>
    </source>
</evidence>
<dbReference type="Pfam" id="PF09997">
    <property type="entry name" value="DUF2238"/>
    <property type="match status" value="1"/>
</dbReference>
<dbReference type="RefSeq" id="WP_149082245.1">
    <property type="nucleotide sequence ID" value="NZ_VTAW01000020.1"/>
</dbReference>
<evidence type="ECO:0000313" key="3">
    <source>
        <dbReference type="EMBL" id="TYT61297.1"/>
    </source>
</evidence>
<keyword evidence="4" id="KW-1185">Reference proteome</keyword>
<keyword evidence="2" id="KW-1133">Transmembrane helix</keyword>
<keyword evidence="2" id="KW-0812">Transmembrane</keyword>
<protein>
    <recommendedName>
        <fullName evidence="5">DUF2238 domain-containing protein</fullName>
    </recommendedName>
</protein>
<proteinExistence type="predicted"/>
<feature type="region of interest" description="Disordered" evidence="1">
    <location>
        <begin position="200"/>
        <end position="224"/>
    </location>
</feature>
<feature type="transmembrane region" description="Helical" evidence="2">
    <location>
        <begin position="121"/>
        <end position="146"/>
    </location>
</feature>
<organism evidence="3 4">
    <name type="scientific">Natrialba swarupiae</name>
    <dbReference type="NCBI Taxonomy" id="2448032"/>
    <lineage>
        <taxon>Archaea</taxon>
        <taxon>Methanobacteriati</taxon>
        <taxon>Methanobacteriota</taxon>
        <taxon>Stenosarchaea group</taxon>
        <taxon>Halobacteria</taxon>
        <taxon>Halobacteriales</taxon>
        <taxon>Natrialbaceae</taxon>
        <taxon>Natrialba</taxon>
    </lineage>
</organism>
<feature type="transmembrane region" description="Helical" evidence="2">
    <location>
        <begin position="324"/>
        <end position="344"/>
    </location>
</feature>
<dbReference type="EMBL" id="VTAW01000020">
    <property type="protein sequence ID" value="TYT61297.1"/>
    <property type="molecule type" value="Genomic_DNA"/>
</dbReference>
<dbReference type="Proteomes" id="UP000324104">
    <property type="component" value="Unassembled WGS sequence"/>
</dbReference>
<evidence type="ECO:0000256" key="1">
    <source>
        <dbReference type="SAM" id="MobiDB-lite"/>
    </source>
</evidence>
<feature type="transmembrane region" description="Helical" evidence="2">
    <location>
        <begin position="356"/>
        <end position="376"/>
    </location>
</feature>
<dbReference type="InterPro" id="IPR014509">
    <property type="entry name" value="YjdF-like"/>
</dbReference>
<name>A0A5D5AKD6_9EURY</name>
<dbReference type="AlphaFoldDB" id="A0A5D5AKD6"/>
<feature type="transmembrane region" description="Helical" evidence="2">
    <location>
        <begin position="166"/>
        <end position="190"/>
    </location>
</feature>
<comment type="caution">
    <text evidence="3">The sequence shown here is derived from an EMBL/GenBank/DDBJ whole genome shotgun (WGS) entry which is preliminary data.</text>
</comment>
<feature type="transmembrane region" description="Helical" evidence="2">
    <location>
        <begin position="20"/>
        <end position="38"/>
    </location>
</feature>
<keyword evidence="2" id="KW-0472">Membrane</keyword>
<feature type="transmembrane region" description="Helical" evidence="2">
    <location>
        <begin position="91"/>
        <end position="109"/>
    </location>
</feature>